<dbReference type="PANTHER" id="PTHR11644:SF2">
    <property type="entry name" value="CYTIDINE DEAMINASE"/>
    <property type="match status" value="1"/>
</dbReference>
<evidence type="ECO:0000256" key="1">
    <source>
        <dbReference type="ARBA" id="ARBA00001947"/>
    </source>
</evidence>
<evidence type="ECO:0000256" key="2">
    <source>
        <dbReference type="ARBA" id="ARBA00003949"/>
    </source>
</evidence>
<feature type="binding site" evidence="14">
    <location>
        <position position="112"/>
    </location>
    <ligand>
        <name>Zn(2+)</name>
        <dbReference type="ChEBI" id="CHEBI:29105"/>
        <note>catalytic</note>
    </ligand>
</feature>
<feature type="binding site" evidence="14">
    <location>
        <position position="115"/>
    </location>
    <ligand>
        <name>Zn(2+)</name>
        <dbReference type="ChEBI" id="CHEBI:29105"/>
        <note>catalytic</note>
    </ligand>
</feature>
<evidence type="ECO:0000256" key="6">
    <source>
        <dbReference type="ARBA" id="ARBA00022723"/>
    </source>
</evidence>
<feature type="domain" description="CMP/dCMP-type deaminase" evidence="16">
    <location>
        <begin position="21"/>
        <end position="157"/>
    </location>
</feature>
<reference evidence="17" key="2">
    <citation type="journal article" date="2021" name="PeerJ">
        <title>Extensive microbial diversity within the chicken gut microbiome revealed by metagenomics and culture.</title>
        <authorList>
            <person name="Gilroy R."/>
            <person name="Ravi A."/>
            <person name="Getino M."/>
            <person name="Pursley I."/>
            <person name="Horton D.L."/>
            <person name="Alikhan N.F."/>
            <person name="Baker D."/>
            <person name="Gharbi K."/>
            <person name="Hall N."/>
            <person name="Watson M."/>
            <person name="Adriaenssens E.M."/>
            <person name="Foster-Nyarko E."/>
            <person name="Jarju S."/>
            <person name="Secka A."/>
            <person name="Antonio M."/>
            <person name="Oren A."/>
            <person name="Chaudhuri R.R."/>
            <person name="La Ragione R."/>
            <person name="Hildebrand F."/>
            <person name="Pallen M.J."/>
        </authorList>
    </citation>
    <scope>NUCLEOTIDE SEQUENCE</scope>
    <source>
        <strain evidence="17">D5-748</strain>
    </source>
</reference>
<keyword evidence="7 15" id="KW-0378">Hydrolase</keyword>
<dbReference type="Proteomes" id="UP000823619">
    <property type="component" value="Unassembled WGS sequence"/>
</dbReference>
<organism evidence="17 18">
    <name type="scientific">Candidatus Cryptobacteroides merdavium</name>
    <dbReference type="NCBI Taxonomy" id="2840769"/>
    <lineage>
        <taxon>Bacteria</taxon>
        <taxon>Pseudomonadati</taxon>
        <taxon>Bacteroidota</taxon>
        <taxon>Bacteroidia</taxon>
        <taxon>Bacteroidales</taxon>
        <taxon>Candidatus Cryptobacteroides</taxon>
    </lineage>
</organism>
<dbReference type="GO" id="GO:0072527">
    <property type="term" value="P:pyrimidine-containing compound metabolic process"/>
    <property type="evidence" value="ECO:0007669"/>
    <property type="project" value="UniProtKB-ARBA"/>
</dbReference>
<reference evidence="17" key="1">
    <citation type="submission" date="2020-10" db="EMBL/GenBank/DDBJ databases">
        <authorList>
            <person name="Gilroy R."/>
        </authorList>
    </citation>
    <scope>NUCLEOTIDE SEQUENCE</scope>
    <source>
        <strain evidence="17">D5-748</strain>
    </source>
</reference>
<dbReference type="PROSITE" id="PS00903">
    <property type="entry name" value="CYT_DCMP_DEAMINASES_1"/>
    <property type="match status" value="1"/>
</dbReference>
<comment type="function">
    <text evidence="2 15">This enzyme scavenges exogenous and endogenous cytidine and 2'-deoxycytidine for UMP synthesis.</text>
</comment>
<protein>
    <recommendedName>
        <fullName evidence="5 15">Cytidine deaminase</fullName>
        <ecNumber evidence="4 15">3.5.4.5</ecNumber>
    </recommendedName>
    <alternativeName>
        <fullName evidence="9 15">Cytidine aminohydrolase</fullName>
    </alternativeName>
</protein>
<evidence type="ECO:0000256" key="15">
    <source>
        <dbReference type="RuleBase" id="RU364006"/>
    </source>
</evidence>
<evidence type="ECO:0000313" key="17">
    <source>
        <dbReference type="EMBL" id="MBO8444918.1"/>
    </source>
</evidence>
<sequence>MTTREINISYTEYDSIGQLSPEDRELATAAIKASENAYTPYSHFNVGAAIRLSNGKIVTGSNQENMAYPSGLCAERTAMFHAAAQYPDAVMETLAIAGCKDGELCRIPATPCGACRQVMAEYQTRGGRPMEIIMVGAEKIWKFSRVDDILPLIFDSLK</sequence>
<dbReference type="GO" id="GO:0042802">
    <property type="term" value="F:identical protein binding"/>
    <property type="evidence" value="ECO:0007669"/>
    <property type="project" value="UniProtKB-ARBA"/>
</dbReference>
<evidence type="ECO:0000256" key="8">
    <source>
        <dbReference type="ARBA" id="ARBA00022833"/>
    </source>
</evidence>
<dbReference type="AlphaFoldDB" id="A0A9D9HCJ4"/>
<dbReference type="GO" id="GO:0055086">
    <property type="term" value="P:nucleobase-containing small molecule metabolic process"/>
    <property type="evidence" value="ECO:0007669"/>
    <property type="project" value="UniProtKB-ARBA"/>
</dbReference>
<evidence type="ECO:0000256" key="10">
    <source>
        <dbReference type="ARBA" id="ARBA00049252"/>
    </source>
</evidence>
<evidence type="ECO:0000256" key="7">
    <source>
        <dbReference type="ARBA" id="ARBA00022801"/>
    </source>
</evidence>
<comment type="cofactor">
    <cofactor evidence="1 14 15">
        <name>Zn(2+)</name>
        <dbReference type="ChEBI" id="CHEBI:29105"/>
    </cofactor>
</comment>
<dbReference type="Gene3D" id="3.40.140.10">
    <property type="entry name" value="Cytidine Deaminase, domain 2"/>
    <property type="match status" value="1"/>
</dbReference>
<dbReference type="CDD" id="cd01283">
    <property type="entry name" value="cytidine_deaminase"/>
    <property type="match status" value="1"/>
</dbReference>
<dbReference type="NCBIfam" id="TIGR01354">
    <property type="entry name" value="cyt_deam_tetra"/>
    <property type="match status" value="1"/>
</dbReference>
<keyword evidence="8 14" id="KW-0862">Zinc</keyword>
<evidence type="ECO:0000256" key="9">
    <source>
        <dbReference type="ARBA" id="ARBA00032005"/>
    </source>
</evidence>
<dbReference type="InterPro" id="IPR016192">
    <property type="entry name" value="APOBEC/CMP_deaminase_Zn-bd"/>
</dbReference>
<dbReference type="NCBIfam" id="NF004064">
    <property type="entry name" value="PRK05578.1"/>
    <property type="match status" value="1"/>
</dbReference>
<dbReference type="EC" id="3.5.4.5" evidence="4 15"/>
<dbReference type="PROSITE" id="PS51747">
    <property type="entry name" value="CYT_DCMP_DEAMINASES_2"/>
    <property type="match status" value="1"/>
</dbReference>
<dbReference type="InterPro" id="IPR006262">
    <property type="entry name" value="Cyt_deam_tetra"/>
</dbReference>
<evidence type="ECO:0000256" key="3">
    <source>
        <dbReference type="ARBA" id="ARBA00006576"/>
    </source>
</evidence>
<evidence type="ECO:0000313" key="18">
    <source>
        <dbReference type="Proteomes" id="UP000823619"/>
    </source>
</evidence>
<evidence type="ECO:0000256" key="14">
    <source>
        <dbReference type="PIRSR" id="PIRSR606262-3"/>
    </source>
</evidence>
<dbReference type="InterPro" id="IPR016193">
    <property type="entry name" value="Cytidine_deaminase-like"/>
</dbReference>
<keyword evidence="6 14" id="KW-0479">Metal-binding</keyword>
<dbReference type="InterPro" id="IPR002125">
    <property type="entry name" value="CMP_dCMP_dom"/>
</dbReference>
<comment type="catalytic activity">
    <reaction evidence="11 15">
        <text>cytidine + H2O + H(+) = uridine + NH4(+)</text>
        <dbReference type="Rhea" id="RHEA:16069"/>
        <dbReference type="ChEBI" id="CHEBI:15377"/>
        <dbReference type="ChEBI" id="CHEBI:15378"/>
        <dbReference type="ChEBI" id="CHEBI:16704"/>
        <dbReference type="ChEBI" id="CHEBI:17562"/>
        <dbReference type="ChEBI" id="CHEBI:28938"/>
        <dbReference type="EC" id="3.5.4.5"/>
    </reaction>
</comment>
<dbReference type="GO" id="GO:0008270">
    <property type="term" value="F:zinc ion binding"/>
    <property type="evidence" value="ECO:0007669"/>
    <property type="project" value="UniProtKB-UniRule"/>
</dbReference>
<dbReference type="InterPro" id="IPR050202">
    <property type="entry name" value="Cyt/Deoxycyt_deaminase"/>
</dbReference>
<comment type="caution">
    <text evidence="17">The sequence shown here is derived from an EMBL/GenBank/DDBJ whole genome shotgun (WGS) entry which is preliminary data.</text>
</comment>
<evidence type="ECO:0000259" key="16">
    <source>
        <dbReference type="PROSITE" id="PS51747"/>
    </source>
</evidence>
<accession>A0A9D9HCJ4</accession>
<feature type="binding site" evidence="13">
    <location>
        <begin position="62"/>
        <end position="68"/>
    </location>
    <ligand>
        <name>substrate</name>
    </ligand>
</feature>
<name>A0A9D9HCJ4_9BACT</name>
<dbReference type="GO" id="GO:0004126">
    <property type="term" value="F:cytidine deaminase activity"/>
    <property type="evidence" value="ECO:0007669"/>
    <property type="project" value="UniProtKB-UniRule"/>
</dbReference>
<evidence type="ECO:0000256" key="5">
    <source>
        <dbReference type="ARBA" id="ARBA00018266"/>
    </source>
</evidence>
<dbReference type="EMBL" id="JADIMO010000049">
    <property type="protein sequence ID" value="MBO8444918.1"/>
    <property type="molecule type" value="Genomic_DNA"/>
</dbReference>
<dbReference type="PANTHER" id="PTHR11644">
    <property type="entry name" value="CYTIDINE DEAMINASE"/>
    <property type="match status" value="1"/>
</dbReference>
<comment type="similarity">
    <text evidence="3 15">Belongs to the cytidine and deoxycytidylate deaminase family.</text>
</comment>
<evidence type="ECO:0000256" key="13">
    <source>
        <dbReference type="PIRSR" id="PIRSR606262-2"/>
    </source>
</evidence>
<proteinExistence type="inferred from homology"/>
<dbReference type="Pfam" id="PF00383">
    <property type="entry name" value="dCMP_cyt_deam_1"/>
    <property type="match status" value="1"/>
</dbReference>
<comment type="catalytic activity">
    <reaction evidence="10 15">
        <text>2'-deoxycytidine + H2O + H(+) = 2'-deoxyuridine + NH4(+)</text>
        <dbReference type="Rhea" id="RHEA:13433"/>
        <dbReference type="ChEBI" id="CHEBI:15377"/>
        <dbReference type="ChEBI" id="CHEBI:15378"/>
        <dbReference type="ChEBI" id="CHEBI:15698"/>
        <dbReference type="ChEBI" id="CHEBI:16450"/>
        <dbReference type="ChEBI" id="CHEBI:28938"/>
        <dbReference type="EC" id="3.5.4.5"/>
    </reaction>
</comment>
<gene>
    <name evidence="17" type="primary">cdd</name>
    <name evidence="17" type="ORF">IAC23_04380</name>
</gene>
<evidence type="ECO:0000256" key="12">
    <source>
        <dbReference type="PIRSR" id="PIRSR606262-1"/>
    </source>
</evidence>
<dbReference type="SUPFAM" id="SSF53927">
    <property type="entry name" value="Cytidine deaminase-like"/>
    <property type="match status" value="1"/>
</dbReference>
<evidence type="ECO:0000256" key="4">
    <source>
        <dbReference type="ARBA" id="ARBA00012783"/>
    </source>
</evidence>
<feature type="binding site" evidence="14">
    <location>
        <position position="73"/>
    </location>
    <ligand>
        <name>Zn(2+)</name>
        <dbReference type="ChEBI" id="CHEBI:29105"/>
        <note>catalytic</note>
    </ligand>
</feature>
<dbReference type="GO" id="GO:0005829">
    <property type="term" value="C:cytosol"/>
    <property type="evidence" value="ECO:0007669"/>
    <property type="project" value="TreeGrafter"/>
</dbReference>
<evidence type="ECO:0000256" key="11">
    <source>
        <dbReference type="ARBA" id="ARBA00049558"/>
    </source>
</evidence>
<feature type="active site" description="Proton donor" evidence="12">
    <location>
        <position position="75"/>
    </location>
</feature>